<evidence type="ECO:0000256" key="3">
    <source>
        <dbReference type="ARBA" id="ARBA00012239"/>
    </source>
</evidence>
<dbReference type="InterPro" id="IPR015424">
    <property type="entry name" value="PyrdxlP-dep_Trfase"/>
</dbReference>
<dbReference type="PROSITE" id="PS00595">
    <property type="entry name" value="AA_TRANSFER_CLASS_5"/>
    <property type="match status" value="1"/>
</dbReference>
<reference evidence="11 12" key="1">
    <citation type="journal article" date="2016" name="Nat. Commun.">
        <title>Thousands of microbial genomes shed light on interconnected biogeochemical processes in an aquifer system.</title>
        <authorList>
            <person name="Anantharaman K."/>
            <person name="Brown C.T."/>
            <person name="Hug L.A."/>
            <person name="Sharon I."/>
            <person name="Castelle C.J."/>
            <person name="Probst A.J."/>
            <person name="Thomas B.C."/>
            <person name="Singh A."/>
            <person name="Wilkins M.J."/>
            <person name="Karaoz U."/>
            <person name="Brodie E.L."/>
            <person name="Williams K.H."/>
            <person name="Hubbard S.S."/>
            <person name="Banfield J.F."/>
        </authorList>
    </citation>
    <scope>NUCLEOTIDE SEQUENCE [LARGE SCALE GENOMIC DNA]</scope>
</reference>
<evidence type="ECO:0000259" key="10">
    <source>
        <dbReference type="Pfam" id="PF00266"/>
    </source>
</evidence>
<comment type="cofactor">
    <cofactor evidence="1 7">
        <name>pyridoxal 5'-phosphate</name>
        <dbReference type="ChEBI" id="CHEBI:597326"/>
    </cofactor>
</comment>
<dbReference type="Pfam" id="PF00266">
    <property type="entry name" value="Aminotran_5"/>
    <property type="match status" value="2"/>
</dbReference>
<dbReference type="InterPro" id="IPR015422">
    <property type="entry name" value="PyrdxlP-dep_Trfase_small"/>
</dbReference>
<evidence type="ECO:0000256" key="6">
    <source>
        <dbReference type="ARBA" id="ARBA00050776"/>
    </source>
</evidence>
<evidence type="ECO:0000256" key="1">
    <source>
        <dbReference type="ARBA" id="ARBA00001933"/>
    </source>
</evidence>
<dbReference type="InterPro" id="IPR000192">
    <property type="entry name" value="Aminotrans_V_dom"/>
</dbReference>
<comment type="caution">
    <text evidence="11">The sequence shown here is derived from an EMBL/GenBank/DDBJ whole genome shotgun (WGS) entry which is preliminary data.</text>
</comment>
<proteinExistence type="inferred from homology"/>
<dbReference type="Gene3D" id="3.40.640.10">
    <property type="entry name" value="Type I PLP-dependent aspartate aminotransferase-like (Major domain)"/>
    <property type="match status" value="1"/>
</dbReference>
<feature type="domain" description="Aminotransferase class V" evidence="10">
    <location>
        <begin position="350"/>
        <end position="421"/>
    </location>
</feature>
<evidence type="ECO:0000256" key="7">
    <source>
        <dbReference type="RuleBase" id="RU004504"/>
    </source>
</evidence>
<dbReference type="Gene3D" id="3.90.1150.10">
    <property type="entry name" value="Aspartate Aminotransferase, domain 1"/>
    <property type="match status" value="1"/>
</dbReference>
<dbReference type="InterPro" id="IPR020578">
    <property type="entry name" value="Aminotrans_V_PyrdxlP_BS"/>
</dbReference>
<dbReference type="NCBIfam" id="TIGR01979">
    <property type="entry name" value="sufS"/>
    <property type="match status" value="1"/>
</dbReference>
<dbReference type="InterPro" id="IPR010970">
    <property type="entry name" value="Cys_dSase_SufS"/>
</dbReference>
<feature type="domain" description="Aminotransferase class V" evidence="10">
    <location>
        <begin position="23"/>
        <end position="327"/>
    </location>
</feature>
<gene>
    <name evidence="11" type="ORF">A3G14_02275</name>
</gene>
<keyword evidence="5 8" id="KW-0663">Pyridoxal phosphate</keyword>
<dbReference type="AlphaFoldDB" id="A0A1F5ICJ2"/>
<dbReference type="Proteomes" id="UP000177300">
    <property type="component" value="Unassembled WGS sequence"/>
</dbReference>
<protein>
    <recommendedName>
        <fullName evidence="3 8">Cysteine desulfurase</fullName>
        <ecNumber evidence="3 8">2.8.1.7</ecNumber>
    </recommendedName>
</protein>
<dbReference type="GO" id="GO:0030170">
    <property type="term" value="F:pyridoxal phosphate binding"/>
    <property type="evidence" value="ECO:0007669"/>
    <property type="project" value="UniProtKB-UniRule"/>
</dbReference>
<dbReference type="PANTHER" id="PTHR43586">
    <property type="entry name" value="CYSTEINE DESULFURASE"/>
    <property type="match status" value="1"/>
</dbReference>
<dbReference type="EMBL" id="MFBY01000008">
    <property type="protein sequence ID" value="OGE14096.1"/>
    <property type="molecule type" value="Genomic_DNA"/>
</dbReference>
<dbReference type="EC" id="2.8.1.7" evidence="3 8"/>
<dbReference type="CDD" id="cd06453">
    <property type="entry name" value="SufS_like"/>
    <property type="match status" value="1"/>
</dbReference>
<organism evidence="11 12">
    <name type="scientific">Candidatus Curtissbacteria bacterium RIFCSPLOWO2_12_FULL_38_9</name>
    <dbReference type="NCBI Taxonomy" id="1797735"/>
    <lineage>
        <taxon>Bacteria</taxon>
        <taxon>Candidatus Curtissiibacteriota</taxon>
    </lineage>
</organism>
<dbReference type="PANTHER" id="PTHR43586:SF8">
    <property type="entry name" value="CYSTEINE DESULFURASE 1, CHLOROPLASTIC"/>
    <property type="match status" value="1"/>
</dbReference>
<dbReference type="InterPro" id="IPR015421">
    <property type="entry name" value="PyrdxlP-dep_Trfase_major"/>
</dbReference>
<accession>A0A1F5ICJ2</accession>
<sequence>MNVSNIRKDFPILSRKINGKPLVYLDSAATSQKPRQVIDAIKTHLETSNANVHRGIHTLTVEATEAYDKARKKIADFVGVKDSSEIIFVRNTSEAINLVAYSWGRLNIGKGDEIVLTIAEHHSNIVPWQQLATENGAVLKFVPIENGELDIKAFERALTKKTKLVTFAHVSNILGTIFPVEKLVKLVRDQRPEIRIFIDGAQAVPHMKVDIPKIGCDFYAFSGHKMLGPSGIGVLWGRRKILGKMPPFLFGGDMISTVKVDESEWAELPLKFEAGTPNIEGAIGLGAAVDYLKEIGMENVRKHEVELTKYALDELAKIPEVTIYGPLNSVIARSPSTSLRTTKQSKKRSLRYPRDDNRAGVISFNIGSIPAHDVATIMDSEGVEIRSGFNCAEPLADFLGTGPLARASFYIYNDKSDVDRLILGLRKVQEVFGRVGKWDGRRKNKNNNLQTHHPTLLHT</sequence>
<evidence type="ECO:0000313" key="12">
    <source>
        <dbReference type="Proteomes" id="UP000177300"/>
    </source>
</evidence>
<name>A0A1F5ICJ2_9BACT</name>
<evidence type="ECO:0000256" key="8">
    <source>
        <dbReference type="RuleBase" id="RU004506"/>
    </source>
</evidence>
<feature type="region of interest" description="Disordered" evidence="9">
    <location>
        <begin position="439"/>
        <end position="459"/>
    </location>
</feature>
<comment type="catalytic activity">
    <reaction evidence="6 8">
        <text>(sulfur carrier)-H + L-cysteine = (sulfur carrier)-SH + L-alanine</text>
        <dbReference type="Rhea" id="RHEA:43892"/>
        <dbReference type="Rhea" id="RHEA-COMP:14737"/>
        <dbReference type="Rhea" id="RHEA-COMP:14739"/>
        <dbReference type="ChEBI" id="CHEBI:29917"/>
        <dbReference type="ChEBI" id="CHEBI:35235"/>
        <dbReference type="ChEBI" id="CHEBI:57972"/>
        <dbReference type="ChEBI" id="CHEBI:64428"/>
        <dbReference type="EC" id="2.8.1.7"/>
    </reaction>
</comment>
<evidence type="ECO:0000256" key="2">
    <source>
        <dbReference type="ARBA" id="ARBA00010447"/>
    </source>
</evidence>
<feature type="compositionally biased region" description="Polar residues" evidence="9">
    <location>
        <begin position="446"/>
        <end position="459"/>
    </location>
</feature>
<dbReference type="SUPFAM" id="SSF53383">
    <property type="entry name" value="PLP-dependent transferases"/>
    <property type="match status" value="1"/>
</dbReference>
<dbReference type="GO" id="GO:0031071">
    <property type="term" value="F:cysteine desulfurase activity"/>
    <property type="evidence" value="ECO:0007669"/>
    <property type="project" value="UniProtKB-UniRule"/>
</dbReference>
<dbReference type="GO" id="GO:0006534">
    <property type="term" value="P:cysteine metabolic process"/>
    <property type="evidence" value="ECO:0007669"/>
    <property type="project" value="UniProtKB-UniRule"/>
</dbReference>
<evidence type="ECO:0000256" key="4">
    <source>
        <dbReference type="ARBA" id="ARBA00022679"/>
    </source>
</evidence>
<evidence type="ECO:0000313" key="11">
    <source>
        <dbReference type="EMBL" id="OGE14096.1"/>
    </source>
</evidence>
<evidence type="ECO:0000256" key="5">
    <source>
        <dbReference type="ARBA" id="ARBA00022898"/>
    </source>
</evidence>
<comment type="similarity">
    <text evidence="2 8">Belongs to the class-V pyridoxal-phosphate-dependent aminotransferase family. Csd subfamily.</text>
</comment>
<evidence type="ECO:0000256" key="9">
    <source>
        <dbReference type="SAM" id="MobiDB-lite"/>
    </source>
</evidence>
<comment type="function">
    <text evidence="8">Catalyzes the removal of elemental sulfur and selenium atoms from L-cysteine, L-cystine, L-selenocysteine, and L-selenocystine to produce L-alanine.</text>
</comment>
<keyword evidence="4 8" id="KW-0808">Transferase</keyword>